<dbReference type="Proteomes" id="UP000765802">
    <property type="component" value="Unassembled WGS sequence"/>
</dbReference>
<dbReference type="InterPro" id="IPR034660">
    <property type="entry name" value="DinB/YfiT-like"/>
</dbReference>
<dbReference type="Pfam" id="PF12867">
    <property type="entry name" value="DinB_2"/>
    <property type="match status" value="1"/>
</dbReference>
<dbReference type="SUPFAM" id="SSF109854">
    <property type="entry name" value="DinB/YfiT-like putative metalloenzymes"/>
    <property type="match status" value="1"/>
</dbReference>
<proteinExistence type="predicted"/>
<gene>
    <name evidence="2" type="ORF">BC349_02650</name>
</gene>
<feature type="domain" description="DinB-like" evidence="1">
    <location>
        <begin position="31"/>
        <end position="164"/>
    </location>
</feature>
<evidence type="ECO:0000259" key="1">
    <source>
        <dbReference type="Pfam" id="PF12867"/>
    </source>
</evidence>
<dbReference type="Gene3D" id="1.20.120.450">
    <property type="entry name" value="dinb family like domain"/>
    <property type="match status" value="1"/>
</dbReference>
<dbReference type="RefSeq" id="WP_187255192.1">
    <property type="nucleotide sequence ID" value="NZ_JBHULF010000006.1"/>
</dbReference>
<dbReference type="EMBL" id="MBUA01000001">
    <property type="protein sequence ID" value="MBC6489852.1"/>
    <property type="molecule type" value="Genomic_DNA"/>
</dbReference>
<accession>A0ABR7M4A8</accession>
<reference evidence="2 3" key="1">
    <citation type="submission" date="2016-07" db="EMBL/GenBank/DDBJ databases">
        <title>Genome analysis of Flavihumibacter stibioxidans YS-17.</title>
        <authorList>
            <person name="Shi K."/>
            <person name="Han Y."/>
            <person name="Wang G."/>
        </authorList>
    </citation>
    <scope>NUCLEOTIDE SEQUENCE [LARGE SCALE GENOMIC DNA]</scope>
    <source>
        <strain evidence="2 3">YS-17</strain>
    </source>
</reference>
<keyword evidence="3" id="KW-1185">Reference proteome</keyword>
<sequence length="171" mass="20110">MKHDYNLVYSDFYTNYIQLAQQGELKKVLKKNSRKFLDLLDDIPKSKIDYSYGKDKWTIKQLLQHITDAERVFAYRALRVARYDQTPLPGFDENTWAEHADVSKRDWNDMVKEFRLLRRSNQLMIESFSSEQLAATGTASNHPISVAALCFILAGHVEHHMNIIRERYLIK</sequence>
<evidence type="ECO:0000313" key="3">
    <source>
        <dbReference type="Proteomes" id="UP000765802"/>
    </source>
</evidence>
<dbReference type="InterPro" id="IPR024775">
    <property type="entry name" value="DinB-like"/>
</dbReference>
<organism evidence="2 3">
    <name type="scientific">Flavihumibacter stibioxidans</name>
    <dbReference type="NCBI Taxonomy" id="1834163"/>
    <lineage>
        <taxon>Bacteria</taxon>
        <taxon>Pseudomonadati</taxon>
        <taxon>Bacteroidota</taxon>
        <taxon>Chitinophagia</taxon>
        <taxon>Chitinophagales</taxon>
        <taxon>Chitinophagaceae</taxon>
        <taxon>Flavihumibacter</taxon>
    </lineage>
</organism>
<comment type="caution">
    <text evidence="2">The sequence shown here is derived from an EMBL/GenBank/DDBJ whole genome shotgun (WGS) entry which is preliminary data.</text>
</comment>
<evidence type="ECO:0000313" key="2">
    <source>
        <dbReference type="EMBL" id="MBC6489852.1"/>
    </source>
</evidence>
<name>A0ABR7M4A8_9BACT</name>
<protein>
    <recommendedName>
        <fullName evidence="1">DinB-like domain-containing protein</fullName>
    </recommendedName>
</protein>